<evidence type="ECO:0000256" key="4">
    <source>
        <dbReference type="ARBA" id="ARBA00022816"/>
    </source>
</evidence>
<comment type="similarity">
    <text evidence="2 9">Belongs to the nucleoporin Nup85 family.</text>
</comment>
<gene>
    <name evidence="11" type="ORF">CspeluHIS016_0200470</name>
</gene>
<dbReference type="AlphaFoldDB" id="A0AAD3TR63"/>
<comment type="function">
    <text evidence="9">Functions as a component of the nuclear pore complex (NPC).</text>
</comment>
<dbReference type="GO" id="GO:0006606">
    <property type="term" value="P:protein import into nucleus"/>
    <property type="evidence" value="ECO:0007669"/>
    <property type="project" value="TreeGrafter"/>
</dbReference>
<reference evidence="11" key="1">
    <citation type="journal article" date="2023" name="BMC Genomics">
        <title>Chromosome-level genome assemblies of Cutaneotrichosporon spp. (Trichosporonales, Basidiomycota) reveal imbalanced evolution between nucleotide sequences and chromosome synteny.</title>
        <authorList>
            <person name="Kobayashi Y."/>
            <person name="Kayamori A."/>
            <person name="Aoki K."/>
            <person name="Shiwa Y."/>
            <person name="Matsutani M."/>
            <person name="Fujita N."/>
            <person name="Sugita T."/>
            <person name="Iwasaki W."/>
            <person name="Tanaka N."/>
            <person name="Takashima M."/>
        </authorList>
    </citation>
    <scope>NUCLEOTIDE SEQUENCE</scope>
    <source>
        <strain evidence="11">HIS016</strain>
    </source>
</reference>
<comment type="caution">
    <text evidence="11">The sequence shown here is derived from an EMBL/GenBank/DDBJ whole genome shotgun (WGS) entry which is preliminary data.</text>
</comment>
<keyword evidence="12" id="KW-1185">Reference proteome</keyword>
<dbReference type="Proteomes" id="UP001222932">
    <property type="component" value="Unassembled WGS sequence"/>
</dbReference>
<evidence type="ECO:0000256" key="8">
    <source>
        <dbReference type="ARBA" id="ARBA00023242"/>
    </source>
</evidence>
<feature type="region of interest" description="Disordered" evidence="10">
    <location>
        <begin position="1"/>
        <end position="56"/>
    </location>
</feature>
<proteinExistence type="inferred from homology"/>
<evidence type="ECO:0000313" key="11">
    <source>
        <dbReference type="EMBL" id="GMK54991.1"/>
    </source>
</evidence>
<keyword evidence="7 9" id="KW-0906">Nuclear pore complex</keyword>
<name>A0AAD3TR63_9TREE</name>
<feature type="compositionally biased region" description="Polar residues" evidence="10">
    <location>
        <begin position="40"/>
        <end position="51"/>
    </location>
</feature>
<feature type="compositionally biased region" description="Low complexity" evidence="10">
    <location>
        <begin position="1"/>
        <end position="27"/>
    </location>
</feature>
<dbReference type="PANTHER" id="PTHR13373:SF21">
    <property type="entry name" value="NUCLEAR PORE COMPLEX PROTEIN NUP85"/>
    <property type="match status" value="1"/>
</dbReference>
<keyword evidence="9" id="KW-0472">Membrane</keyword>
<organism evidence="11 12">
    <name type="scientific">Cutaneotrichosporon spelunceum</name>
    <dbReference type="NCBI Taxonomy" id="1672016"/>
    <lineage>
        <taxon>Eukaryota</taxon>
        <taxon>Fungi</taxon>
        <taxon>Dikarya</taxon>
        <taxon>Basidiomycota</taxon>
        <taxon>Agaricomycotina</taxon>
        <taxon>Tremellomycetes</taxon>
        <taxon>Trichosporonales</taxon>
        <taxon>Trichosporonaceae</taxon>
        <taxon>Cutaneotrichosporon</taxon>
    </lineage>
</organism>
<evidence type="ECO:0000256" key="7">
    <source>
        <dbReference type="ARBA" id="ARBA00023132"/>
    </source>
</evidence>
<reference evidence="11" key="2">
    <citation type="submission" date="2023-06" db="EMBL/GenBank/DDBJ databases">
        <authorList>
            <person name="Kobayashi Y."/>
            <person name="Kayamori A."/>
            <person name="Aoki K."/>
            <person name="Shiwa Y."/>
            <person name="Fujita N."/>
            <person name="Sugita T."/>
            <person name="Iwasaki W."/>
            <person name="Tanaka N."/>
            <person name="Takashima M."/>
        </authorList>
    </citation>
    <scope>NUCLEOTIDE SEQUENCE</scope>
    <source>
        <strain evidence="11">HIS016</strain>
    </source>
</reference>
<dbReference type="GO" id="GO:0031965">
    <property type="term" value="C:nuclear membrane"/>
    <property type="evidence" value="ECO:0007669"/>
    <property type="project" value="UniProtKB-UniRule"/>
</dbReference>
<evidence type="ECO:0000256" key="1">
    <source>
        <dbReference type="ARBA" id="ARBA00004567"/>
    </source>
</evidence>
<dbReference type="InterPro" id="IPR011502">
    <property type="entry name" value="Nucleoporin_Nup85"/>
</dbReference>
<dbReference type="GO" id="GO:0031080">
    <property type="term" value="C:nuclear pore outer ring"/>
    <property type="evidence" value="ECO:0007669"/>
    <property type="project" value="TreeGrafter"/>
</dbReference>
<dbReference type="GO" id="GO:0045893">
    <property type="term" value="P:positive regulation of DNA-templated transcription"/>
    <property type="evidence" value="ECO:0007669"/>
    <property type="project" value="TreeGrafter"/>
</dbReference>
<evidence type="ECO:0000313" key="12">
    <source>
        <dbReference type="Proteomes" id="UP001222932"/>
    </source>
</evidence>
<evidence type="ECO:0000256" key="2">
    <source>
        <dbReference type="ARBA" id="ARBA00005573"/>
    </source>
</evidence>
<comment type="subunit">
    <text evidence="9">Component of the nuclear pore complex (NPC).</text>
</comment>
<dbReference type="GO" id="GO:0006406">
    <property type="term" value="P:mRNA export from nucleus"/>
    <property type="evidence" value="ECO:0007669"/>
    <property type="project" value="TreeGrafter"/>
</dbReference>
<evidence type="ECO:0000256" key="3">
    <source>
        <dbReference type="ARBA" id="ARBA00022448"/>
    </source>
</evidence>
<keyword evidence="4 9" id="KW-0509">mRNA transport</keyword>
<keyword evidence="6 9" id="KW-0811">Translocation</keyword>
<evidence type="ECO:0000256" key="6">
    <source>
        <dbReference type="ARBA" id="ARBA00023010"/>
    </source>
</evidence>
<evidence type="ECO:0000256" key="9">
    <source>
        <dbReference type="RuleBase" id="RU365073"/>
    </source>
</evidence>
<keyword evidence="3 9" id="KW-0813">Transport</keyword>
<dbReference type="PANTHER" id="PTHR13373">
    <property type="entry name" value="FROUNT PROTEIN-RELATED"/>
    <property type="match status" value="1"/>
</dbReference>
<evidence type="ECO:0000256" key="5">
    <source>
        <dbReference type="ARBA" id="ARBA00022927"/>
    </source>
</evidence>
<accession>A0AAD3TR63</accession>
<protein>
    <recommendedName>
        <fullName evidence="9">Nuclear pore complex protein Nup85</fullName>
    </recommendedName>
</protein>
<keyword evidence="8 9" id="KW-0539">Nucleus</keyword>
<dbReference type="GO" id="GO:0017056">
    <property type="term" value="F:structural constituent of nuclear pore"/>
    <property type="evidence" value="ECO:0007669"/>
    <property type="project" value="TreeGrafter"/>
</dbReference>
<dbReference type="EMBL" id="BTCM01000002">
    <property type="protein sequence ID" value="GMK54991.1"/>
    <property type="molecule type" value="Genomic_DNA"/>
</dbReference>
<sequence length="834" mass="92199">MSAFGSGSPFSFSSPSSSTNKFSFSNSVPKHPTPLANTFLPPSSTSASTTDVAMDGFDDDEADAYEEHLDPPAFTRQDKAKWKASGRTLLAAAAPVGGGVAAWVAKQPSNKANEPATLADKELSLADNMVYISAINSFPSALEDFYSSTCTVFTNLQQIIASAIRLPAPGTGSGVWDSEGNLVALDGVLGPPAPETIVHMRKIVEMYLQDIDRIRHAEDVADDTKLTFNDMYAIFNLVRILYLPADGRGQTLLGEELLDWVNESSPAAINDDGNEIMNTQHPWDNPMFWPFLNRCVLRGFFSTVAQFLNTLSNHPHPPITKLAAVVSQYASSFPRSENFTEDHAFLTEHQKWLVGFRSDVDTVTGGRSRSNWLGTDQSGDLEWSGWEESFKSLVELMEGKADRVLAEGNDWREAIGAWGMLVDVGLRRDDLPGAVTRVLDEIPIDSTIEDDVVLSNICLGPKGIAAALRASGNIDTWLAAHLADVFDKLSMVPDDDEFDMSTRDYLLLAYADSIMDSPSQWKLWRVIAEYLATAADEGRSRLREYILHVALPFASTSGNDKQGTTMDVETEDGEDAVEDRDMKHFFDLQNTCMSLNLHAEWREICTILANSFMRRREYGRAASLATQARNLEVLERIAESIVSTYVADGADEYLRQVNSLPSTLLSDGPMLPEDEFDEEGNGPLTLYAQRLIFLAEFRDYLLFMAEGARDRAATRLVSLIDSPTTPVAFTAVLLAESVELLEDEEIHFGPAGTFELMRKLEDILGAAGFAPHDYLHMLRQYLDRTEPQSSKAKANGVPKEEEEKWTARPLRKLEVVRLALARNLSRAMVAGLEK</sequence>
<dbReference type="Pfam" id="PF07575">
    <property type="entry name" value="Nucleopor_Nup85"/>
    <property type="match status" value="2"/>
</dbReference>
<evidence type="ECO:0000256" key="10">
    <source>
        <dbReference type="SAM" id="MobiDB-lite"/>
    </source>
</evidence>
<comment type="subcellular location">
    <subcellularLocation>
        <location evidence="1 9">Nucleus</location>
        <location evidence="1 9">Nuclear pore complex</location>
    </subcellularLocation>
</comment>
<keyword evidence="5 9" id="KW-0653">Protein transport</keyword>